<keyword evidence="1" id="KW-0732">Signal</keyword>
<organism evidence="2 3">
    <name type="scientific">Winogradskyella poriferorum</name>
    <dbReference type="NCBI Taxonomy" id="307627"/>
    <lineage>
        <taxon>Bacteria</taxon>
        <taxon>Pseudomonadati</taxon>
        <taxon>Bacteroidota</taxon>
        <taxon>Flavobacteriia</taxon>
        <taxon>Flavobacteriales</taxon>
        <taxon>Flavobacteriaceae</taxon>
        <taxon>Winogradskyella</taxon>
    </lineage>
</organism>
<sequence>MKSILKYASFILVLTFASTLFAQEKSKRDLDNYRQPDKRGINVFEAPKDTVSTFEDIRVRIGGSSTLQFQALDHENGVDQALIDGGTVQPLQDIGSNFNLATANLDLDVALAKGVRMHLRTYLSSRHHPEPYVKGGYFQIDNLDFISPGLLENFMKYTTIKVGHMENNYGDAHFRRTDNAQAIYNPFVGNLIMDSFTTEVGAEIYYQRNGFLGMIGFSNGKLNQDVEINNGSNTGGAAFIAKVGYDKQLNDDLRFRLTGSLYNTGYAPSVYLYTADRAGSRYYSVMTTPTYFDWRTQSMQNTTATNTFRTGRFDPGFRNRITAIMVNPFVKYGGLEFFGTLEFANGGASTETDDRSTTQLAGEVIYRFGSAENFYIGGRYNTVSSEQSFGDADIDRVQLSAGYFLTKNILAKVEYVSQSYDGYPDDDVLYDGKFNGLMVEAVISF</sequence>
<feature type="chain" id="PRO_5045922840" description="Porin" evidence="1">
    <location>
        <begin position="23"/>
        <end position="445"/>
    </location>
</feature>
<protein>
    <recommendedName>
        <fullName evidence="4">Porin</fullName>
    </recommendedName>
</protein>
<dbReference type="Proteomes" id="UP001356704">
    <property type="component" value="Unassembled WGS sequence"/>
</dbReference>
<dbReference type="EMBL" id="JAZHOU010000002">
    <property type="protein sequence ID" value="MEF3078692.1"/>
    <property type="molecule type" value="Genomic_DNA"/>
</dbReference>
<gene>
    <name evidence="2" type="ORF">V1468_06745</name>
</gene>
<feature type="signal peptide" evidence="1">
    <location>
        <begin position="1"/>
        <end position="22"/>
    </location>
</feature>
<keyword evidence="3" id="KW-1185">Reference proteome</keyword>
<name>A0ABU7W3Z9_9FLAO</name>
<reference evidence="2 3" key="1">
    <citation type="submission" date="2024-02" db="EMBL/GenBank/DDBJ databases">
        <title>Winogradskyella poriferorum JCM 12885.</title>
        <authorList>
            <person name="Zhang D.-F."/>
            <person name="Fu Z.-Y."/>
        </authorList>
    </citation>
    <scope>NUCLEOTIDE SEQUENCE [LARGE SCALE GENOMIC DNA]</scope>
    <source>
        <strain evidence="2 3">JCM 12885</strain>
    </source>
</reference>
<evidence type="ECO:0000256" key="1">
    <source>
        <dbReference type="SAM" id="SignalP"/>
    </source>
</evidence>
<dbReference type="SUPFAM" id="SSF56935">
    <property type="entry name" value="Porins"/>
    <property type="match status" value="1"/>
</dbReference>
<comment type="caution">
    <text evidence="2">The sequence shown here is derived from an EMBL/GenBank/DDBJ whole genome shotgun (WGS) entry which is preliminary data.</text>
</comment>
<evidence type="ECO:0000313" key="3">
    <source>
        <dbReference type="Proteomes" id="UP001356704"/>
    </source>
</evidence>
<accession>A0ABU7W3Z9</accession>
<dbReference type="RefSeq" id="WP_331809473.1">
    <property type="nucleotide sequence ID" value="NZ_JAZHOU010000002.1"/>
</dbReference>
<evidence type="ECO:0008006" key="4">
    <source>
        <dbReference type="Google" id="ProtNLM"/>
    </source>
</evidence>
<evidence type="ECO:0000313" key="2">
    <source>
        <dbReference type="EMBL" id="MEF3078692.1"/>
    </source>
</evidence>
<proteinExistence type="predicted"/>